<evidence type="ECO:0000256" key="2">
    <source>
        <dbReference type="ARBA" id="ARBA00013106"/>
    </source>
</evidence>
<dbReference type="GO" id="GO:0052834">
    <property type="term" value="F:inositol monophosphate phosphatase activity"/>
    <property type="evidence" value="ECO:0007669"/>
    <property type="project" value="UniProtKB-EC"/>
</dbReference>
<proteinExistence type="predicted"/>
<feature type="binding site" evidence="3">
    <location>
        <position position="236"/>
    </location>
    <ligand>
        <name>Mg(2+)</name>
        <dbReference type="ChEBI" id="CHEBI:18420"/>
        <label>1</label>
        <note>catalytic</note>
    </ligand>
</feature>
<feature type="binding site" evidence="3">
    <location>
        <position position="107"/>
    </location>
    <ligand>
        <name>Mg(2+)</name>
        <dbReference type="ChEBI" id="CHEBI:18420"/>
        <label>1</label>
        <note>catalytic</note>
    </ligand>
</feature>
<dbReference type="PROSITE" id="PS00630">
    <property type="entry name" value="IMP_2"/>
    <property type="match status" value="1"/>
</dbReference>
<dbReference type="PRINTS" id="PR00377">
    <property type="entry name" value="IMPHPHTASES"/>
</dbReference>
<dbReference type="RefSeq" id="WP_015201211.1">
    <property type="nucleotide sequence ID" value="NC_019753.1"/>
</dbReference>
<dbReference type="PANTHER" id="PTHR43028">
    <property type="entry name" value="3'(2'),5'-BISPHOSPHATE NUCLEOTIDASE 1"/>
    <property type="match status" value="1"/>
</dbReference>
<evidence type="ECO:0000256" key="1">
    <source>
        <dbReference type="ARBA" id="ARBA00001033"/>
    </source>
</evidence>
<keyword evidence="3" id="KW-0460">Magnesium</keyword>
<feature type="binding site" evidence="3">
    <location>
        <position position="85"/>
    </location>
    <ligand>
        <name>Mg(2+)</name>
        <dbReference type="ChEBI" id="CHEBI:18420"/>
        <label>1</label>
        <note>catalytic</note>
    </ligand>
</feature>
<dbReference type="GO" id="GO:0008441">
    <property type="term" value="F:3'(2'),5'-bisphosphate nucleotidase activity"/>
    <property type="evidence" value="ECO:0007669"/>
    <property type="project" value="TreeGrafter"/>
</dbReference>
<dbReference type="EC" id="3.1.3.25" evidence="2"/>
<evidence type="ECO:0000313" key="4">
    <source>
        <dbReference type="EMBL" id="AFZ11067.1"/>
    </source>
</evidence>
<reference evidence="4 5" key="1">
    <citation type="submission" date="2012-06" db="EMBL/GenBank/DDBJ databases">
        <title>Finished chromosome of genome of Crinalium epipsammum PCC 9333.</title>
        <authorList>
            <consortium name="US DOE Joint Genome Institute"/>
            <person name="Gugger M."/>
            <person name="Coursin T."/>
            <person name="Rippka R."/>
            <person name="Tandeau De Marsac N."/>
            <person name="Huntemann M."/>
            <person name="Wei C.-L."/>
            <person name="Han J."/>
            <person name="Detter J.C."/>
            <person name="Han C."/>
            <person name="Tapia R."/>
            <person name="Davenport K."/>
            <person name="Daligault H."/>
            <person name="Erkkila T."/>
            <person name="Gu W."/>
            <person name="Munk A.C.C."/>
            <person name="Teshima H."/>
            <person name="Xu Y."/>
            <person name="Chain P."/>
            <person name="Chen A."/>
            <person name="Krypides N."/>
            <person name="Mavromatis K."/>
            <person name="Markowitz V."/>
            <person name="Szeto E."/>
            <person name="Ivanova N."/>
            <person name="Mikhailova N."/>
            <person name="Ovchinnikova G."/>
            <person name="Pagani I."/>
            <person name="Pati A."/>
            <person name="Goodwin L."/>
            <person name="Peters L."/>
            <person name="Pitluck S."/>
            <person name="Woyke T."/>
            <person name="Kerfeld C."/>
        </authorList>
    </citation>
    <scope>NUCLEOTIDE SEQUENCE [LARGE SCALE GENOMIC DNA]</scope>
    <source>
        <strain evidence="4 5">PCC 9333</strain>
    </source>
</reference>
<dbReference type="InterPro" id="IPR050725">
    <property type="entry name" value="CysQ/Inositol_MonoPase"/>
</dbReference>
<accession>K9VUC8</accession>
<dbReference type="GO" id="GO:0046854">
    <property type="term" value="P:phosphatidylinositol phosphate biosynthetic process"/>
    <property type="evidence" value="ECO:0007669"/>
    <property type="project" value="InterPro"/>
</dbReference>
<dbReference type="InterPro" id="IPR000760">
    <property type="entry name" value="Inositol_monophosphatase-like"/>
</dbReference>
<keyword evidence="3" id="KW-0479">Metal-binding</keyword>
<dbReference type="EMBL" id="CP003620">
    <property type="protein sequence ID" value="AFZ11067.1"/>
    <property type="molecule type" value="Genomic_DNA"/>
</dbReference>
<dbReference type="STRING" id="1173022.Cri9333_0067"/>
<evidence type="ECO:0000313" key="5">
    <source>
        <dbReference type="Proteomes" id="UP000010472"/>
    </source>
</evidence>
<organism evidence="4 5">
    <name type="scientific">Crinalium epipsammum PCC 9333</name>
    <dbReference type="NCBI Taxonomy" id="1173022"/>
    <lineage>
        <taxon>Bacteria</taxon>
        <taxon>Bacillati</taxon>
        <taxon>Cyanobacteriota</taxon>
        <taxon>Cyanophyceae</taxon>
        <taxon>Gomontiellales</taxon>
        <taxon>Gomontiellaceae</taxon>
        <taxon>Crinalium</taxon>
    </lineage>
</organism>
<dbReference type="CDD" id="cd01638">
    <property type="entry name" value="CysQ"/>
    <property type="match status" value="1"/>
</dbReference>
<evidence type="ECO:0000256" key="3">
    <source>
        <dbReference type="PIRSR" id="PIRSR600760-2"/>
    </source>
</evidence>
<name>K9VUC8_9CYAN</name>
<dbReference type="InterPro" id="IPR020550">
    <property type="entry name" value="Inositol_monophosphatase_CS"/>
</dbReference>
<dbReference type="AlphaFoldDB" id="K9VUC8"/>
<dbReference type="PATRIC" id="fig|1173022.3.peg.73"/>
<dbReference type="OrthoDB" id="9772456at2"/>
<dbReference type="GO" id="GO:0000103">
    <property type="term" value="P:sulfate assimilation"/>
    <property type="evidence" value="ECO:0007669"/>
    <property type="project" value="TreeGrafter"/>
</dbReference>
<keyword evidence="5" id="KW-1185">Reference proteome</keyword>
<gene>
    <name evidence="4" type="ORF">Cri9333_0067</name>
</gene>
<dbReference type="Proteomes" id="UP000010472">
    <property type="component" value="Chromosome"/>
</dbReference>
<dbReference type="SUPFAM" id="SSF56655">
    <property type="entry name" value="Carbohydrate phosphatase"/>
    <property type="match status" value="1"/>
</dbReference>
<dbReference type="Gene3D" id="3.40.190.80">
    <property type="match status" value="1"/>
</dbReference>
<dbReference type="KEGG" id="cep:Cri9333_0067"/>
<comment type="catalytic activity">
    <reaction evidence="1">
        <text>a myo-inositol phosphate + H2O = myo-inositol + phosphate</text>
        <dbReference type="Rhea" id="RHEA:24056"/>
        <dbReference type="ChEBI" id="CHEBI:15377"/>
        <dbReference type="ChEBI" id="CHEBI:17268"/>
        <dbReference type="ChEBI" id="CHEBI:43474"/>
        <dbReference type="ChEBI" id="CHEBI:84139"/>
        <dbReference type="EC" id="3.1.3.25"/>
    </reaction>
</comment>
<dbReference type="eggNOG" id="COG1218">
    <property type="taxonomic scope" value="Bacteria"/>
</dbReference>
<dbReference type="GO" id="GO:0050427">
    <property type="term" value="P:3'-phosphoadenosine 5'-phosphosulfate metabolic process"/>
    <property type="evidence" value="ECO:0007669"/>
    <property type="project" value="TreeGrafter"/>
</dbReference>
<dbReference type="Gene3D" id="3.30.540.10">
    <property type="entry name" value="Fructose-1,6-Bisphosphatase, subunit A, domain 1"/>
    <property type="match status" value="1"/>
</dbReference>
<dbReference type="PANTHER" id="PTHR43028:SF1">
    <property type="entry name" value="AMMONIUM TRANSPORT PROTEIN"/>
    <property type="match status" value="1"/>
</dbReference>
<dbReference type="Pfam" id="PF00459">
    <property type="entry name" value="Inositol_P"/>
    <property type="match status" value="1"/>
</dbReference>
<protein>
    <recommendedName>
        <fullName evidence="2">inositol-phosphate phosphatase</fullName>
        <ecNumber evidence="2">3.1.3.25</ecNumber>
    </recommendedName>
</protein>
<sequence length="298" mass="32879">MGELKYLGEQRYEGLDEISAIARAIGWGASDILRSFYRGEPSTGNLNIQEKTGGPVTAADLAVNAYILEKLQASIGIEDFGYLTEETYQSQTSLPIDHSWVWIIDPLDGTRDFIDKTGEYAIHIALVHQGRPVLAVVAWPEAEKLFYAIKNGGTFEETRDGSTTQVQVSDRNSLADLTLVVSRTHRDQRFNQLLQQLPCQNQRAVGSVGCKVATIVEQKADVYISISGKSAPKDWDMAAPELILTEAGGKFTHVDGQPLKYNQGDVNQWGCLIASNGHCHEDLCDRIQQILAQIDQNA</sequence>
<dbReference type="HOGENOM" id="CLU_044118_3_0_3"/>
<dbReference type="GO" id="GO:0046872">
    <property type="term" value="F:metal ion binding"/>
    <property type="evidence" value="ECO:0007669"/>
    <property type="project" value="UniProtKB-KW"/>
</dbReference>
<feature type="binding site" evidence="3">
    <location>
        <position position="105"/>
    </location>
    <ligand>
        <name>Mg(2+)</name>
        <dbReference type="ChEBI" id="CHEBI:18420"/>
        <label>1</label>
        <note>catalytic</note>
    </ligand>
</feature>
<feature type="binding site" evidence="3">
    <location>
        <position position="108"/>
    </location>
    <ligand>
        <name>Mg(2+)</name>
        <dbReference type="ChEBI" id="CHEBI:18420"/>
        <label>1</label>
        <note>catalytic</note>
    </ligand>
</feature>
<comment type="cofactor">
    <cofactor evidence="3">
        <name>Mg(2+)</name>
        <dbReference type="ChEBI" id="CHEBI:18420"/>
    </cofactor>
</comment>